<reference evidence="10 11" key="1">
    <citation type="submission" date="2016-12" db="EMBL/GenBank/DDBJ databases">
        <title>The genomes of Aspergillus section Nigri reveals drivers in fungal speciation.</title>
        <authorList>
            <consortium name="DOE Joint Genome Institute"/>
            <person name="Vesth T.C."/>
            <person name="Nybo J."/>
            <person name="Theobald S."/>
            <person name="Brandl J."/>
            <person name="Frisvad J.C."/>
            <person name="Nielsen K.F."/>
            <person name="Lyhne E.K."/>
            <person name="Kogle M.E."/>
            <person name="Kuo A."/>
            <person name="Riley R."/>
            <person name="Clum A."/>
            <person name="Nolan M."/>
            <person name="Lipzen A."/>
            <person name="Salamov A."/>
            <person name="Henrissat B."/>
            <person name="Wiebenga A."/>
            <person name="De Vries R.P."/>
            <person name="Grigoriev I.V."/>
            <person name="Mortensen U.H."/>
            <person name="Andersen M.R."/>
            <person name="Baker S.E."/>
        </authorList>
    </citation>
    <scope>NUCLEOTIDE SEQUENCE [LARGE SCALE GENOMIC DNA]</scope>
    <source>
        <strain evidence="10 11">CBS 117.55</strain>
    </source>
</reference>
<comment type="cofactor">
    <cofactor evidence="1 7">
        <name>heme</name>
        <dbReference type="ChEBI" id="CHEBI:30413"/>
    </cofactor>
</comment>
<keyword evidence="3 7" id="KW-0479">Metal-binding</keyword>
<evidence type="ECO:0000256" key="8">
    <source>
        <dbReference type="RuleBase" id="RU000461"/>
    </source>
</evidence>
<dbReference type="GO" id="GO:0005506">
    <property type="term" value="F:iron ion binding"/>
    <property type="evidence" value="ECO:0007669"/>
    <property type="project" value="InterPro"/>
</dbReference>
<dbReference type="Pfam" id="PF00067">
    <property type="entry name" value="p450"/>
    <property type="match status" value="1"/>
</dbReference>
<protein>
    <submittedName>
        <fullName evidence="10">Cytochrome P450 monooxygenase</fullName>
    </submittedName>
</protein>
<name>A0A317VGB4_9EURO</name>
<dbReference type="Gene3D" id="1.10.630.10">
    <property type="entry name" value="Cytochrome P450"/>
    <property type="match status" value="1"/>
</dbReference>
<dbReference type="Proteomes" id="UP000247233">
    <property type="component" value="Unassembled WGS sequence"/>
</dbReference>
<dbReference type="GO" id="GO:0004497">
    <property type="term" value="F:monooxygenase activity"/>
    <property type="evidence" value="ECO:0007669"/>
    <property type="project" value="UniProtKB-KW"/>
</dbReference>
<evidence type="ECO:0000256" key="7">
    <source>
        <dbReference type="PIRSR" id="PIRSR602401-1"/>
    </source>
</evidence>
<keyword evidence="6 8" id="KW-0503">Monooxygenase</keyword>
<dbReference type="InterPro" id="IPR002401">
    <property type="entry name" value="Cyt_P450_E_grp-I"/>
</dbReference>
<dbReference type="RefSeq" id="XP_025396609.1">
    <property type="nucleotide sequence ID" value="XM_025539567.1"/>
</dbReference>
<dbReference type="PANTHER" id="PTHR24305:SF85">
    <property type="entry name" value="P450, PUTATIVE (EUROFUNG)-RELATED"/>
    <property type="match status" value="1"/>
</dbReference>
<evidence type="ECO:0000313" key="10">
    <source>
        <dbReference type="EMBL" id="PWY72955.1"/>
    </source>
</evidence>
<keyword evidence="11" id="KW-1185">Reference proteome</keyword>
<dbReference type="STRING" id="1448321.A0A317VGB4"/>
<dbReference type="SUPFAM" id="SSF48264">
    <property type="entry name" value="Cytochrome P450"/>
    <property type="match status" value="1"/>
</dbReference>
<dbReference type="InterPro" id="IPR017972">
    <property type="entry name" value="Cyt_P450_CS"/>
</dbReference>
<dbReference type="FunFam" id="1.10.630.10:FF:000113">
    <property type="entry name" value="Cytochrome P450 monooxygenase, putative"/>
    <property type="match status" value="1"/>
</dbReference>
<dbReference type="CDD" id="cd11060">
    <property type="entry name" value="CYP57A1-like"/>
    <property type="match status" value="1"/>
</dbReference>
<dbReference type="InterPro" id="IPR036396">
    <property type="entry name" value="Cyt_P450_sf"/>
</dbReference>
<comment type="similarity">
    <text evidence="2 8">Belongs to the cytochrome P450 family.</text>
</comment>
<keyword evidence="9" id="KW-1133">Transmembrane helix</keyword>
<feature type="transmembrane region" description="Helical" evidence="9">
    <location>
        <begin position="7"/>
        <end position="30"/>
    </location>
</feature>
<dbReference type="AlphaFoldDB" id="A0A317VGB4"/>
<dbReference type="InterPro" id="IPR001128">
    <property type="entry name" value="Cyt_P450"/>
</dbReference>
<evidence type="ECO:0000256" key="4">
    <source>
        <dbReference type="ARBA" id="ARBA00023002"/>
    </source>
</evidence>
<evidence type="ECO:0000256" key="3">
    <source>
        <dbReference type="ARBA" id="ARBA00022723"/>
    </source>
</evidence>
<proteinExistence type="inferred from homology"/>
<sequence length="515" mass="58753">MAVGEDIASMVTVTNVILGLVAYVVLKFVYQIVYYHFFHPLAKFPGPFWAGVTRLWIAWHNLQSTELQTVYDLTKKYGPVVRITPTLLLVSDPKKLPEIYHRNADKTGHYITGSFGETESLFNMRSHKTHAAYRKHIAGPYNFTNVKRMEPLIDIRLEDWIQRLDDTFARTGAIFDFSWWAVYMAYDIISEIGFGAPFGFIEQGQDVGGLIQGFHDGLPAFGLLARLHPFTSWVKTTFLKKYLVATPQDDSGIGVLMRFRDRLVDQRLRNIEQKKDIGRIDLLQTFLEARTEEGQPLDMEYIKAEVLLVLLAGADTTGTVFQALVHNLMTHAGAYARMMAEIDTAVRDGLISPMPQYSEIVDHLPYYVACVRETLRLNPPAPNIFPRYVSEPGIHLCGKFAPPGTEISANPWIVQRDPEVFGSDTDEFEPERWLDAERAKVMNKHMLTFGYGARVCLGRDIAMMELFKGPLQFFRHFETRPVHGKPSPRFVIKGGVGFWRDMWVTIQKRAVEKVL</sequence>
<dbReference type="PANTHER" id="PTHR24305">
    <property type="entry name" value="CYTOCHROME P450"/>
    <property type="match status" value="1"/>
</dbReference>
<evidence type="ECO:0000256" key="1">
    <source>
        <dbReference type="ARBA" id="ARBA00001971"/>
    </source>
</evidence>
<keyword evidence="9" id="KW-0472">Membrane</keyword>
<evidence type="ECO:0000256" key="6">
    <source>
        <dbReference type="ARBA" id="ARBA00023033"/>
    </source>
</evidence>
<comment type="caution">
    <text evidence="10">The sequence shown here is derived from an EMBL/GenBank/DDBJ whole genome shotgun (WGS) entry which is preliminary data.</text>
</comment>
<dbReference type="PROSITE" id="PS00086">
    <property type="entry name" value="CYTOCHROME_P450"/>
    <property type="match status" value="1"/>
</dbReference>
<dbReference type="GO" id="GO:0016705">
    <property type="term" value="F:oxidoreductase activity, acting on paired donors, with incorporation or reduction of molecular oxygen"/>
    <property type="evidence" value="ECO:0007669"/>
    <property type="project" value="InterPro"/>
</dbReference>
<dbReference type="PRINTS" id="PR00463">
    <property type="entry name" value="EP450I"/>
</dbReference>
<evidence type="ECO:0000256" key="9">
    <source>
        <dbReference type="SAM" id="Phobius"/>
    </source>
</evidence>
<organism evidence="10 11">
    <name type="scientific">Aspergillus heteromorphus CBS 117.55</name>
    <dbReference type="NCBI Taxonomy" id="1448321"/>
    <lineage>
        <taxon>Eukaryota</taxon>
        <taxon>Fungi</taxon>
        <taxon>Dikarya</taxon>
        <taxon>Ascomycota</taxon>
        <taxon>Pezizomycotina</taxon>
        <taxon>Eurotiomycetes</taxon>
        <taxon>Eurotiomycetidae</taxon>
        <taxon>Eurotiales</taxon>
        <taxon>Aspergillaceae</taxon>
        <taxon>Aspergillus</taxon>
        <taxon>Aspergillus subgen. Circumdati</taxon>
    </lineage>
</organism>
<keyword evidence="4 8" id="KW-0560">Oxidoreductase</keyword>
<dbReference type="EMBL" id="MSFL01000025">
    <property type="protein sequence ID" value="PWY72955.1"/>
    <property type="molecule type" value="Genomic_DNA"/>
</dbReference>
<evidence type="ECO:0000256" key="5">
    <source>
        <dbReference type="ARBA" id="ARBA00023004"/>
    </source>
</evidence>
<keyword evidence="9" id="KW-0812">Transmembrane</keyword>
<dbReference type="InterPro" id="IPR050121">
    <property type="entry name" value="Cytochrome_P450_monoxygenase"/>
</dbReference>
<evidence type="ECO:0000256" key="2">
    <source>
        <dbReference type="ARBA" id="ARBA00010617"/>
    </source>
</evidence>
<dbReference type="GeneID" id="37061804"/>
<accession>A0A317VGB4</accession>
<keyword evidence="5 7" id="KW-0408">Iron</keyword>
<keyword evidence="7 8" id="KW-0349">Heme</keyword>
<dbReference type="OrthoDB" id="3934656at2759"/>
<dbReference type="PRINTS" id="PR00385">
    <property type="entry name" value="P450"/>
</dbReference>
<dbReference type="GO" id="GO:0020037">
    <property type="term" value="F:heme binding"/>
    <property type="evidence" value="ECO:0007669"/>
    <property type="project" value="InterPro"/>
</dbReference>
<dbReference type="VEuPathDB" id="FungiDB:BO70DRAFT_297418"/>
<feature type="binding site" description="axial binding residue" evidence="7">
    <location>
        <position position="456"/>
    </location>
    <ligand>
        <name>heme</name>
        <dbReference type="ChEBI" id="CHEBI:30413"/>
    </ligand>
    <ligandPart>
        <name>Fe</name>
        <dbReference type="ChEBI" id="CHEBI:18248"/>
    </ligandPart>
</feature>
<gene>
    <name evidence="10" type="ORF">BO70DRAFT_297418</name>
</gene>
<evidence type="ECO:0000313" key="11">
    <source>
        <dbReference type="Proteomes" id="UP000247233"/>
    </source>
</evidence>